<proteinExistence type="predicted"/>
<evidence type="ECO:0008006" key="3">
    <source>
        <dbReference type="Google" id="ProtNLM"/>
    </source>
</evidence>
<dbReference type="EMBL" id="MJMH01000173">
    <property type="protein sequence ID" value="OLQ91443.1"/>
    <property type="molecule type" value="Genomic_DNA"/>
</dbReference>
<evidence type="ECO:0000313" key="2">
    <source>
        <dbReference type="Proteomes" id="UP000186039"/>
    </source>
</evidence>
<comment type="caution">
    <text evidence="1">The sequence shown here is derived from an EMBL/GenBank/DDBJ whole genome shotgun (WGS) entry which is preliminary data.</text>
</comment>
<keyword evidence="2" id="KW-1185">Reference proteome</keyword>
<accession>A0ABX3FFG6</accession>
<gene>
    <name evidence="1" type="ORF">BIY20_01140</name>
</gene>
<name>A0ABX3FFG6_9VIBR</name>
<protein>
    <recommendedName>
        <fullName evidence="3">Replication protein</fullName>
    </recommendedName>
</protein>
<dbReference type="Proteomes" id="UP000186039">
    <property type="component" value="Unassembled WGS sequence"/>
</dbReference>
<sequence length="205" mass="23622">MTKRNLQRSNRGLAKLNRLHWDNVIKCPSASAFALSDRGCAVRMSLLLDVAKFMDVMISEMDFITNKIGVDTRSGFLVRTWAYIADKMGVPEWRVKQCKIFAESREWVTSDQPKEYENGEWVCLASIKRVTQKYFDDLGLTKAKEEAKNAAITKIVDKSKSMSLPVGYLLTPISMLRKIKKTLTVSWEAYFKDYKNRKRCADIPY</sequence>
<reference evidence="1 2" key="1">
    <citation type="submission" date="2016-09" db="EMBL/GenBank/DDBJ databases">
        <title>Genomic Taxonomy of the Vibrionaceae.</title>
        <authorList>
            <person name="Gonzalez-Castillo A."/>
            <person name="Gomez-Gil B."/>
            <person name="Enciso-Ibarra K."/>
        </authorList>
    </citation>
    <scope>NUCLEOTIDE SEQUENCE [LARGE SCALE GENOMIC DNA]</scope>
    <source>
        <strain evidence="1 2">CAIM 1902</strain>
    </source>
</reference>
<organism evidence="1 2">
    <name type="scientific">Vibrio panuliri</name>
    <dbReference type="NCBI Taxonomy" id="1381081"/>
    <lineage>
        <taxon>Bacteria</taxon>
        <taxon>Pseudomonadati</taxon>
        <taxon>Pseudomonadota</taxon>
        <taxon>Gammaproteobacteria</taxon>
        <taxon>Vibrionales</taxon>
        <taxon>Vibrionaceae</taxon>
        <taxon>Vibrio</taxon>
    </lineage>
</organism>
<evidence type="ECO:0000313" key="1">
    <source>
        <dbReference type="EMBL" id="OLQ91443.1"/>
    </source>
</evidence>
<dbReference type="RefSeq" id="WP_075715183.1">
    <property type="nucleotide sequence ID" value="NZ_AP019655.1"/>
</dbReference>